<evidence type="ECO:0000313" key="3">
    <source>
        <dbReference type="EMBL" id="CAE6753671.1"/>
    </source>
</evidence>
<dbReference type="Pfam" id="PF01546">
    <property type="entry name" value="Peptidase_M20"/>
    <property type="match status" value="1"/>
</dbReference>
<dbReference type="PIRSF" id="PIRSF005962">
    <property type="entry name" value="Pept_M20D_amidohydro"/>
    <property type="match status" value="1"/>
</dbReference>
<feature type="domain" description="Peptidase M20 dimerisation" evidence="2">
    <location>
        <begin position="208"/>
        <end position="301"/>
    </location>
</feature>
<evidence type="ECO:0000256" key="1">
    <source>
        <dbReference type="ARBA" id="ARBA00022801"/>
    </source>
</evidence>
<proteinExistence type="predicted"/>
<dbReference type="InterPro" id="IPR036264">
    <property type="entry name" value="Bact_exopeptidase_dim_dom"/>
</dbReference>
<dbReference type="Gene3D" id="3.40.630.10">
    <property type="entry name" value="Zn peptidases"/>
    <property type="match status" value="1"/>
</dbReference>
<dbReference type="Proteomes" id="UP000673821">
    <property type="component" value="Unassembled WGS sequence"/>
</dbReference>
<dbReference type="EC" id="3.5.1.32" evidence="3"/>
<evidence type="ECO:0000313" key="4">
    <source>
        <dbReference type="Proteomes" id="UP000673821"/>
    </source>
</evidence>
<dbReference type="SUPFAM" id="SSF53187">
    <property type="entry name" value="Zn-dependent exopeptidases"/>
    <property type="match status" value="1"/>
</dbReference>
<dbReference type="InterPro" id="IPR017439">
    <property type="entry name" value="Amidohydrolase"/>
</dbReference>
<accession>A0ABM8RHL3</accession>
<dbReference type="CDD" id="cd05666">
    <property type="entry name" value="M20_Acy1-like"/>
    <property type="match status" value="1"/>
</dbReference>
<sequence length="419" mass="44731">MLAEGFLRASNLDRIAEHKGKSMNLIDDILSRAAEIQTIRRDIHAHPEVGYDVVRTSELVAAKLEHWGLDVTRSVGRTGVVATLKRGTSARAIGLRADMDALPMQESNEFAHRSTIAGAMHACGHDGHTAMLLGAAQYLAADNGFDGTVQFIFQPAEEAGAGAQAMIDDGLFERFPVDAVFGVHNWPGIAAGNFGVRPGPIMASTSLFKITLRGAGCHGAMPHLGRDPVIAAAQLVTSLQSILTRNKNPIEAAALSVTQVHAGEAQNVVPTEAWLGGTVRTFSDETLDLIEDRLRAISSATALAFGCECDVVFDRNYPPTVNDATQTALAVEVMRELVGDGNVNASVDPTMAAEDFAFMLRAKPGCYAFLGNGSGDHRTPGHGAGPCLLHNSSYDFNDELLPIGSSYFVKLVHRFLSKQ</sequence>
<dbReference type="Pfam" id="PF07687">
    <property type="entry name" value="M20_dimer"/>
    <property type="match status" value="1"/>
</dbReference>
<dbReference type="InterPro" id="IPR002933">
    <property type="entry name" value="Peptidase_M20"/>
</dbReference>
<protein>
    <submittedName>
        <fullName evidence="3">Hippurate hydrolase</fullName>
        <ecNumber evidence="3">3.5.1.32</ecNumber>
    </submittedName>
</protein>
<gene>
    <name evidence="3" type="primary">hipO_5</name>
    <name evidence="3" type="ORF">R69776_03044</name>
</gene>
<reference evidence="3 4" key="1">
    <citation type="submission" date="2021-02" db="EMBL/GenBank/DDBJ databases">
        <authorList>
            <person name="Vanwijnsberghe S."/>
        </authorList>
    </citation>
    <scope>NUCLEOTIDE SEQUENCE [LARGE SCALE GENOMIC DNA]</scope>
    <source>
        <strain evidence="3 4">R-69776</strain>
    </source>
</reference>
<organism evidence="3 4">
    <name type="scientific">Paraburkholderia nemoris</name>
    <dbReference type="NCBI Taxonomy" id="2793076"/>
    <lineage>
        <taxon>Bacteria</taxon>
        <taxon>Pseudomonadati</taxon>
        <taxon>Pseudomonadota</taxon>
        <taxon>Betaproteobacteria</taxon>
        <taxon>Burkholderiales</taxon>
        <taxon>Burkholderiaceae</taxon>
        <taxon>Paraburkholderia</taxon>
    </lineage>
</organism>
<name>A0ABM8RHL3_9BURK</name>
<dbReference type="GO" id="GO:0047980">
    <property type="term" value="F:hippurate hydrolase activity"/>
    <property type="evidence" value="ECO:0007669"/>
    <property type="project" value="UniProtKB-EC"/>
</dbReference>
<dbReference type="Gene3D" id="3.30.70.360">
    <property type="match status" value="1"/>
</dbReference>
<dbReference type="PANTHER" id="PTHR11014">
    <property type="entry name" value="PEPTIDASE M20 FAMILY MEMBER"/>
    <property type="match status" value="1"/>
</dbReference>
<comment type="caution">
    <text evidence="3">The sequence shown here is derived from an EMBL/GenBank/DDBJ whole genome shotgun (WGS) entry which is preliminary data.</text>
</comment>
<dbReference type="NCBIfam" id="TIGR01891">
    <property type="entry name" value="amidohydrolases"/>
    <property type="match status" value="1"/>
</dbReference>
<dbReference type="PANTHER" id="PTHR11014:SF63">
    <property type="entry name" value="METALLOPEPTIDASE, PUTATIVE (AFU_ORTHOLOGUE AFUA_6G09600)-RELATED"/>
    <property type="match status" value="1"/>
</dbReference>
<dbReference type="SUPFAM" id="SSF55031">
    <property type="entry name" value="Bacterial exopeptidase dimerisation domain"/>
    <property type="match status" value="1"/>
</dbReference>
<dbReference type="EMBL" id="CAJNBH010000008">
    <property type="protein sequence ID" value="CAE6753671.1"/>
    <property type="molecule type" value="Genomic_DNA"/>
</dbReference>
<evidence type="ECO:0000259" key="2">
    <source>
        <dbReference type="Pfam" id="PF07687"/>
    </source>
</evidence>
<keyword evidence="4" id="KW-1185">Reference proteome</keyword>
<keyword evidence="1 3" id="KW-0378">Hydrolase</keyword>
<dbReference type="InterPro" id="IPR011650">
    <property type="entry name" value="Peptidase_M20_dimer"/>
</dbReference>